<evidence type="ECO:0000313" key="2">
    <source>
        <dbReference type="EMBL" id="QDY99653.1"/>
    </source>
</evidence>
<dbReference type="RefSeq" id="WP_146298307.1">
    <property type="nucleotide sequence ID" value="NZ_CP042301.2"/>
</dbReference>
<protein>
    <submittedName>
        <fullName evidence="2">DUF1127 domain-containing protein</fullName>
    </submittedName>
</protein>
<dbReference type="Pfam" id="PF06568">
    <property type="entry name" value="YjiS-like"/>
    <property type="match status" value="1"/>
</dbReference>
<proteinExistence type="predicted"/>
<feature type="domain" description="YjiS-like" evidence="1">
    <location>
        <begin position="31"/>
        <end position="65"/>
    </location>
</feature>
<evidence type="ECO:0000259" key="1">
    <source>
        <dbReference type="Pfam" id="PF06568"/>
    </source>
</evidence>
<accession>A0A5B8KVI2</accession>
<evidence type="ECO:0000313" key="3">
    <source>
        <dbReference type="Proteomes" id="UP000321389"/>
    </source>
</evidence>
<sequence length="77" mass="8692">MTLHFTGPFPYRPTAPQPAARAASFWRAAGAWLDRRRQFRRSVAGLSSLDDRLLADLGISRDEVRRVAGRGRLPGWE</sequence>
<dbReference type="KEGG" id="niy:FQ775_04275"/>
<organism evidence="2 3">
    <name type="scientific">Nitratireductor mangrovi</name>
    <dbReference type="NCBI Taxonomy" id="2599600"/>
    <lineage>
        <taxon>Bacteria</taxon>
        <taxon>Pseudomonadati</taxon>
        <taxon>Pseudomonadota</taxon>
        <taxon>Alphaproteobacteria</taxon>
        <taxon>Hyphomicrobiales</taxon>
        <taxon>Phyllobacteriaceae</taxon>
        <taxon>Nitratireductor</taxon>
    </lineage>
</organism>
<dbReference type="AlphaFoldDB" id="A0A5B8KVI2"/>
<gene>
    <name evidence="2" type="ORF">FQ775_04275</name>
</gene>
<reference evidence="2" key="1">
    <citation type="submission" date="2020-04" db="EMBL/GenBank/DDBJ databases">
        <title>Nitratireductor sp. nov. isolated from mangrove soil.</title>
        <authorList>
            <person name="Ye Y."/>
        </authorList>
    </citation>
    <scope>NUCLEOTIDE SEQUENCE</scope>
    <source>
        <strain evidence="2">SY7</strain>
    </source>
</reference>
<keyword evidence="3" id="KW-1185">Reference proteome</keyword>
<name>A0A5B8KVI2_9HYPH</name>
<dbReference type="InterPro" id="IPR009506">
    <property type="entry name" value="YjiS-like"/>
</dbReference>
<dbReference type="EMBL" id="CP042301">
    <property type="protein sequence ID" value="QDY99653.1"/>
    <property type="molecule type" value="Genomic_DNA"/>
</dbReference>
<dbReference type="Proteomes" id="UP000321389">
    <property type="component" value="Chromosome"/>
</dbReference>